<evidence type="ECO:0000256" key="6">
    <source>
        <dbReference type="ARBA" id="ARBA00022833"/>
    </source>
</evidence>
<feature type="region of interest" description="Disordered" evidence="8">
    <location>
        <begin position="28"/>
        <end position="48"/>
    </location>
</feature>
<feature type="region of interest" description="Disordered" evidence="8">
    <location>
        <begin position="461"/>
        <end position="482"/>
    </location>
</feature>
<keyword evidence="11" id="KW-1185">Reference proteome</keyword>
<dbReference type="SMART" id="SM00154">
    <property type="entry name" value="ZnF_AN1"/>
    <property type="match status" value="1"/>
</dbReference>
<feature type="compositionally biased region" description="Low complexity" evidence="8">
    <location>
        <begin position="525"/>
        <end position="544"/>
    </location>
</feature>
<keyword evidence="4" id="KW-0479">Metal-binding</keyword>
<dbReference type="GO" id="GO:0008270">
    <property type="term" value="F:zinc ion binding"/>
    <property type="evidence" value="ECO:0007669"/>
    <property type="project" value="UniProtKB-KW"/>
</dbReference>
<feature type="region of interest" description="Disordered" evidence="8">
    <location>
        <begin position="507"/>
        <end position="624"/>
    </location>
</feature>
<dbReference type="Gene3D" id="1.20.120.340">
    <property type="entry name" value="Flagellar protein FliS"/>
    <property type="match status" value="1"/>
</dbReference>
<dbReference type="GO" id="GO:0005811">
    <property type="term" value="C:lipid droplet"/>
    <property type="evidence" value="ECO:0007669"/>
    <property type="project" value="UniProtKB-SubCell"/>
</dbReference>
<dbReference type="Pfam" id="PF03036">
    <property type="entry name" value="Perilipin"/>
    <property type="match status" value="1"/>
</dbReference>
<evidence type="ECO:0000256" key="2">
    <source>
        <dbReference type="ARBA" id="ARBA00006311"/>
    </source>
</evidence>
<evidence type="ECO:0000313" key="11">
    <source>
        <dbReference type="Proteomes" id="UP001044222"/>
    </source>
</evidence>
<evidence type="ECO:0000256" key="7">
    <source>
        <dbReference type="PROSITE-ProRule" id="PRU00449"/>
    </source>
</evidence>
<feature type="region of interest" description="Disordered" evidence="8">
    <location>
        <begin position="337"/>
        <end position="360"/>
    </location>
</feature>
<dbReference type="GO" id="GO:0019915">
    <property type="term" value="P:lipid storage"/>
    <property type="evidence" value="ECO:0007669"/>
    <property type="project" value="TreeGrafter"/>
</dbReference>
<dbReference type="InterPro" id="IPR004279">
    <property type="entry name" value="Perilipin"/>
</dbReference>
<reference evidence="10" key="1">
    <citation type="submission" date="2021-01" db="EMBL/GenBank/DDBJ databases">
        <title>A chromosome-scale assembly of European eel, Anguilla anguilla.</title>
        <authorList>
            <person name="Henkel C."/>
            <person name="Jong-Raadsen S.A."/>
            <person name="Dufour S."/>
            <person name="Weltzien F.-A."/>
            <person name="Palstra A.P."/>
            <person name="Pelster B."/>
            <person name="Spaink H.P."/>
            <person name="Van Den Thillart G.E."/>
            <person name="Jansen H."/>
            <person name="Zahm M."/>
            <person name="Klopp C."/>
            <person name="Cedric C."/>
            <person name="Louis A."/>
            <person name="Berthelot C."/>
            <person name="Parey E."/>
            <person name="Roest Crollius H."/>
            <person name="Montfort J."/>
            <person name="Robinson-Rechavi M."/>
            <person name="Bucao C."/>
            <person name="Bouchez O."/>
            <person name="Gislard M."/>
            <person name="Lluch J."/>
            <person name="Milhes M."/>
            <person name="Lampietro C."/>
            <person name="Lopez Roques C."/>
            <person name="Donnadieu C."/>
            <person name="Braasch I."/>
            <person name="Desvignes T."/>
            <person name="Postlethwait J."/>
            <person name="Bobe J."/>
            <person name="Guiguen Y."/>
            <person name="Dirks R."/>
        </authorList>
    </citation>
    <scope>NUCLEOTIDE SEQUENCE</scope>
    <source>
        <strain evidence="10">Tag_6206</strain>
        <tissue evidence="10">Liver</tissue>
    </source>
</reference>
<dbReference type="Gene3D" id="3.30.720.170">
    <property type="entry name" value="Perilipin, alpha-beta domain"/>
    <property type="match status" value="1"/>
</dbReference>
<sequence length="686" mass="72547">MLQRRSEAVGQRRTSRVEQCYNKMAEAEKSPEVSAAAEEPESMEQQSVMSRLGNLPFVSSACGMVSSAYTTTKEGVPLLRGVMGVAESGVQMLGSVATSGSKPLLDRLEPQIAVVNEYAMKGLDKVEQNIPILHQPADKVMSDTVGKVYQSVSGAKEAVTGAVMGAVEMTRAAVSGGLNTVMGSRVGQMVSSGMGVALSHSEDWVEHNLPLTERELAAVGVIQDSRHQQTEYTCAAALAEPAPDAEAVVQSAGSSSPSSYFVRLGKLSSKVQERALEQSLAKAQRARDVTRSAAAQIGSTLDLLEGARATLATANAHLGGASEQLQQRWAEWQQALPREREEEKKEGPGEEKSEGDQGEQLEWRALSMVRGLSGQVQAACSGVVSSAQGLPGAVQEQLASARQVAQELHSSLGNTSTLSPHILEQTRLHLAQVQRSLDGVTEYLLNNTPLNWLVGPFAPQITEGGEGEPGDKDIPKNQSRSTTASALAITGLSSLTSLPFPVCEYGSGNKPDTGAPPETKGGGRASPPVAAAPAVSPAAAGVSVETAPDPSTDGFTKSEERKSSSPSPVTQQMIAMSLSQDSGTTDSDRAEEEEEGTSKSTGLALEAPQPSSDGDQTPDKSKKKNRCFTCRKKVGLTGFDCRCGNLFCAIHRYSDKHDCPYDYRGAAAARIRKENPVVVAEKIQKL</sequence>
<evidence type="ECO:0000259" key="9">
    <source>
        <dbReference type="PROSITE" id="PS51039"/>
    </source>
</evidence>
<keyword evidence="6" id="KW-0862">Zinc</keyword>
<dbReference type="GO" id="GO:0005829">
    <property type="term" value="C:cytosol"/>
    <property type="evidence" value="ECO:0007669"/>
    <property type="project" value="TreeGrafter"/>
</dbReference>
<proteinExistence type="inferred from homology"/>
<evidence type="ECO:0000256" key="5">
    <source>
        <dbReference type="ARBA" id="ARBA00022771"/>
    </source>
</evidence>
<accession>A0A9D3MLW1</accession>
<dbReference type="AlphaFoldDB" id="A0A9D3MLW1"/>
<comment type="subcellular location">
    <subcellularLocation>
        <location evidence="1">Lipid droplet</location>
    </subcellularLocation>
</comment>
<keyword evidence="3" id="KW-0551">Lipid droplet</keyword>
<evidence type="ECO:0000256" key="1">
    <source>
        <dbReference type="ARBA" id="ARBA00004502"/>
    </source>
</evidence>
<evidence type="ECO:0000313" key="10">
    <source>
        <dbReference type="EMBL" id="KAG5851281.1"/>
    </source>
</evidence>
<comment type="caution">
    <text evidence="10">The sequence shown here is derived from an EMBL/GenBank/DDBJ whole genome shotgun (WGS) entry which is preliminary data.</text>
</comment>
<dbReference type="Gene3D" id="4.10.1110.10">
    <property type="entry name" value="AN1-like Zinc finger"/>
    <property type="match status" value="1"/>
</dbReference>
<dbReference type="InterPro" id="IPR000058">
    <property type="entry name" value="Znf_AN1"/>
</dbReference>
<dbReference type="SUPFAM" id="SSF109775">
    <property type="entry name" value="Mannose-6-phosphate receptor binding protein 1 (Tip47), C-terminal domain"/>
    <property type="match status" value="1"/>
</dbReference>
<evidence type="ECO:0000256" key="4">
    <source>
        <dbReference type="ARBA" id="ARBA00022723"/>
    </source>
</evidence>
<gene>
    <name evidence="10" type="ORF">ANANG_G00091420</name>
</gene>
<protein>
    <recommendedName>
        <fullName evidence="9">AN1-type domain-containing protein</fullName>
    </recommendedName>
</protein>
<dbReference type="PANTHER" id="PTHR14024">
    <property type="entry name" value="PERILIPIN"/>
    <property type="match status" value="1"/>
</dbReference>
<feature type="domain" description="AN1-type" evidence="9">
    <location>
        <begin position="621"/>
        <end position="667"/>
    </location>
</feature>
<keyword evidence="5 7" id="KW-0863">Zinc-finger</keyword>
<dbReference type="PROSITE" id="PS51039">
    <property type="entry name" value="ZF_AN1"/>
    <property type="match status" value="1"/>
</dbReference>
<dbReference type="InterPro" id="IPR035896">
    <property type="entry name" value="AN1-like_Znf"/>
</dbReference>
<evidence type="ECO:0000256" key="8">
    <source>
        <dbReference type="SAM" id="MobiDB-lite"/>
    </source>
</evidence>
<organism evidence="10 11">
    <name type="scientific">Anguilla anguilla</name>
    <name type="common">European freshwater eel</name>
    <name type="synonym">Muraena anguilla</name>
    <dbReference type="NCBI Taxonomy" id="7936"/>
    <lineage>
        <taxon>Eukaryota</taxon>
        <taxon>Metazoa</taxon>
        <taxon>Chordata</taxon>
        <taxon>Craniata</taxon>
        <taxon>Vertebrata</taxon>
        <taxon>Euteleostomi</taxon>
        <taxon>Actinopterygii</taxon>
        <taxon>Neopterygii</taxon>
        <taxon>Teleostei</taxon>
        <taxon>Anguilliformes</taxon>
        <taxon>Anguillidae</taxon>
        <taxon>Anguilla</taxon>
    </lineage>
</organism>
<dbReference type="GO" id="GO:0010890">
    <property type="term" value="P:positive regulation of triglyceride storage"/>
    <property type="evidence" value="ECO:0007669"/>
    <property type="project" value="TreeGrafter"/>
</dbReference>
<dbReference type="FunFam" id="4.10.1110.10:FF:000001">
    <property type="entry name" value="Zinc finger AN1-type containing 6"/>
    <property type="match status" value="1"/>
</dbReference>
<dbReference type="Pfam" id="PF01428">
    <property type="entry name" value="zf-AN1"/>
    <property type="match status" value="1"/>
</dbReference>
<feature type="compositionally biased region" description="Basic and acidic residues" evidence="8">
    <location>
        <begin position="337"/>
        <end position="355"/>
    </location>
</feature>
<dbReference type="EMBL" id="JAFIRN010000004">
    <property type="protein sequence ID" value="KAG5851281.1"/>
    <property type="molecule type" value="Genomic_DNA"/>
</dbReference>
<comment type="similarity">
    <text evidence="2">Belongs to the perilipin family.</text>
</comment>
<name>A0A9D3MLW1_ANGAN</name>
<evidence type="ECO:0000256" key="3">
    <source>
        <dbReference type="ARBA" id="ARBA00022677"/>
    </source>
</evidence>
<dbReference type="PANTHER" id="PTHR14024:SF11">
    <property type="entry name" value="PERILIPIN-3"/>
    <property type="match status" value="1"/>
</dbReference>
<dbReference type="Proteomes" id="UP001044222">
    <property type="component" value="Unassembled WGS sequence"/>
</dbReference>
<dbReference type="SUPFAM" id="SSF118310">
    <property type="entry name" value="AN1-like Zinc finger"/>
    <property type="match status" value="1"/>
</dbReference>
<feature type="compositionally biased region" description="Polar residues" evidence="8">
    <location>
        <begin position="569"/>
        <end position="585"/>
    </location>
</feature>